<name>A0A0C9ZS85_9AGAM</name>
<gene>
    <name evidence="1" type="ORF">PISMIDRAFT_38510</name>
</gene>
<feature type="non-terminal residue" evidence="1">
    <location>
        <position position="1"/>
    </location>
</feature>
<sequence>LPSSIFPAPSSLGFEKRKLSADQWRSVGMIHLVITLIRIWGHSQGRQQQMLNNYMHLVTAAYITSLRSTSEELASRYLHHFKDYLSGVLELYKEARIQPVHHTCLHFERLLVGLGLVHSWRTWAFEHFNYTLQRTKMNMCFGELELTFVNDACRAANLQLLLNSPWLPAKMKDLCSSFQQAFKSKLHGTQLND</sequence>
<protein>
    <submittedName>
        <fullName evidence="1">Uncharacterized protein</fullName>
    </submittedName>
</protein>
<dbReference type="EMBL" id="KN833711">
    <property type="protein sequence ID" value="KIK25092.1"/>
    <property type="molecule type" value="Genomic_DNA"/>
</dbReference>
<organism evidence="1 2">
    <name type="scientific">Pisolithus microcarpus 441</name>
    <dbReference type="NCBI Taxonomy" id="765257"/>
    <lineage>
        <taxon>Eukaryota</taxon>
        <taxon>Fungi</taxon>
        <taxon>Dikarya</taxon>
        <taxon>Basidiomycota</taxon>
        <taxon>Agaricomycotina</taxon>
        <taxon>Agaricomycetes</taxon>
        <taxon>Agaricomycetidae</taxon>
        <taxon>Boletales</taxon>
        <taxon>Sclerodermatineae</taxon>
        <taxon>Pisolithaceae</taxon>
        <taxon>Pisolithus</taxon>
    </lineage>
</organism>
<proteinExistence type="predicted"/>
<reference evidence="2" key="2">
    <citation type="submission" date="2015-01" db="EMBL/GenBank/DDBJ databases">
        <title>Evolutionary Origins and Diversification of the Mycorrhizal Mutualists.</title>
        <authorList>
            <consortium name="DOE Joint Genome Institute"/>
            <consortium name="Mycorrhizal Genomics Consortium"/>
            <person name="Kohler A."/>
            <person name="Kuo A."/>
            <person name="Nagy L.G."/>
            <person name="Floudas D."/>
            <person name="Copeland A."/>
            <person name="Barry K.W."/>
            <person name="Cichocki N."/>
            <person name="Veneault-Fourrey C."/>
            <person name="LaButti K."/>
            <person name="Lindquist E.A."/>
            <person name="Lipzen A."/>
            <person name="Lundell T."/>
            <person name="Morin E."/>
            <person name="Murat C."/>
            <person name="Riley R."/>
            <person name="Ohm R."/>
            <person name="Sun H."/>
            <person name="Tunlid A."/>
            <person name="Henrissat B."/>
            <person name="Grigoriev I.V."/>
            <person name="Hibbett D.S."/>
            <person name="Martin F."/>
        </authorList>
    </citation>
    <scope>NUCLEOTIDE SEQUENCE [LARGE SCALE GENOMIC DNA]</scope>
    <source>
        <strain evidence="2">441</strain>
    </source>
</reference>
<dbReference type="Proteomes" id="UP000054018">
    <property type="component" value="Unassembled WGS sequence"/>
</dbReference>
<evidence type="ECO:0000313" key="1">
    <source>
        <dbReference type="EMBL" id="KIK25092.1"/>
    </source>
</evidence>
<dbReference type="HOGENOM" id="CLU_081367_1_1_1"/>
<keyword evidence="2" id="KW-1185">Reference proteome</keyword>
<evidence type="ECO:0000313" key="2">
    <source>
        <dbReference type="Proteomes" id="UP000054018"/>
    </source>
</evidence>
<reference evidence="1 2" key="1">
    <citation type="submission" date="2014-04" db="EMBL/GenBank/DDBJ databases">
        <authorList>
            <consortium name="DOE Joint Genome Institute"/>
            <person name="Kuo A."/>
            <person name="Kohler A."/>
            <person name="Costa M.D."/>
            <person name="Nagy L.G."/>
            <person name="Floudas D."/>
            <person name="Copeland A."/>
            <person name="Barry K.W."/>
            <person name="Cichocki N."/>
            <person name="Veneault-Fourrey C."/>
            <person name="LaButti K."/>
            <person name="Lindquist E.A."/>
            <person name="Lipzen A."/>
            <person name="Lundell T."/>
            <person name="Morin E."/>
            <person name="Murat C."/>
            <person name="Sun H."/>
            <person name="Tunlid A."/>
            <person name="Henrissat B."/>
            <person name="Grigoriev I.V."/>
            <person name="Hibbett D.S."/>
            <person name="Martin F."/>
            <person name="Nordberg H.P."/>
            <person name="Cantor M.N."/>
            <person name="Hua S.X."/>
        </authorList>
    </citation>
    <scope>NUCLEOTIDE SEQUENCE [LARGE SCALE GENOMIC DNA]</scope>
    <source>
        <strain evidence="1 2">441</strain>
    </source>
</reference>
<accession>A0A0C9ZS85</accession>
<dbReference type="STRING" id="765257.A0A0C9ZS85"/>
<dbReference type="OrthoDB" id="3247418at2759"/>
<feature type="non-terminal residue" evidence="1">
    <location>
        <position position="193"/>
    </location>
</feature>
<dbReference type="AlphaFoldDB" id="A0A0C9ZS85"/>